<dbReference type="Gene3D" id="3.40.1190.10">
    <property type="entry name" value="Mur-like, catalytic domain"/>
    <property type="match status" value="1"/>
</dbReference>
<feature type="modified residue" description="N6-carboxylysine" evidence="7">
    <location>
        <position position="216"/>
    </location>
</feature>
<feature type="binding site" evidence="7">
    <location>
        <position position="379"/>
    </location>
    <ligand>
        <name>meso-2,6-diaminopimelate</name>
        <dbReference type="ChEBI" id="CHEBI:57791"/>
    </ligand>
</feature>
<keyword evidence="7" id="KW-0067">ATP-binding</keyword>
<feature type="binding site" evidence="7">
    <location>
        <position position="23"/>
    </location>
    <ligand>
        <name>UDP-N-acetyl-alpha-D-muramoyl-L-alanyl-D-glutamate</name>
        <dbReference type="ChEBI" id="CHEBI:83900"/>
    </ligand>
</feature>
<evidence type="ECO:0000313" key="12">
    <source>
        <dbReference type="EMBL" id="MBB5208781.1"/>
    </source>
</evidence>
<name>A0A7W8D6E8_9GAMM</name>
<dbReference type="InterPro" id="IPR013221">
    <property type="entry name" value="Mur_ligase_cen"/>
</dbReference>
<dbReference type="GO" id="GO:0005737">
    <property type="term" value="C:cytoplasm"/>
    <property type="evidence" value="ECO:0007669"/>
    <property type="project" value="UniProtKB-SubCell"/>
</dbReference>
<dbReference type="GO" id="GO:0000287">
    <property type="term" value="F:magnesium ion binding"/>
    <property type="evidence" value="ECO:0007669"/>
    <property type="project" value="UniProtKB-UniRule"/>
</dbReference>
<comment type="cofactor">
    <cofactor evidence="7">
        <name>Mg(2+)</name>
        <dbReference type="ChEBI" id="CHEBI:18420"/>
    </cofactor>
</comment>
<keyword evidence="3 7" id="KW-0133">Cell shape</keyword>
<dbReference type="UniPathway" id="UPA00219"/>
<dbReference type="Pfam" id="PF02875">
    <property type="entry name" value="Mur_ligase_C"/>
    <property type="match status" value="1"/>
</dbReference>
<evidence type="ECO:0000256" key="5">
    <source>
        <dbReference type="ARBA" id="ARBA00023306"/>
    </source>
</evidence>
<feature type="domain" description="Mur ligase N-terminal catalytic" evidence="9">
    <location>
        <begin position="18"/>
        <end position="92"/>
    </location>
</feature>
<dbReference type="SUPFAM" id="SSF63418">
    <property type="entry name" value="MurE/MurF N-terminal domain"/>
    <property type="match status" value="1"/>
</dbReference>
<keyword evidence="7" id="KW-0460">Magnesium</keyword>
<dbReference type="PANTHER" id="PTHR23135:SF4">
    <property type="entry name" value="UDP-N-ACETYLMURAMOYL-L-ALANYL-D-GLUTAMATE--2,6-DIAMINOPIMELATE LIGASE MURE HOMOLOG, CHLOROPLASTIC"/>
    <property type="match status" value="1"/>
</dbReference>
<dbReference type="HAMAP" id="MF_00208">
    <property type="entry name" value="MurE"/>
    <property type="match status" value="1"/>
</dbReference>
<dbReference type="GO" id="GO:0071555">
    <property type="term" value="P:cell wall organization"/>
    <property type="evidence" value="ECO:0007669"/>
    <property type="project" value="UniProtKB-KW"/>
</dbReference>
<keyword evidence="2 7" id="KW-0132">Cell division</keyword>
<dbReference type="EMBL" id="JACHHP010000004">
    <property type="protein sequence ID" value="MBB5208781.1"/>
    <property type="molecule type" value="Genomic_DNA"/>
</dbReference>
<dbReference type="InterPro" id="IPR000713">
    <property type="entry name" value="Mur_ligase_N"/>
</dbReference>
<keyword evidence="7 12" id="KW-0436">Ligase</keyword>
<feature type="binding site" evidence="7">
    <location>
        <begin position="403"/>
        <end position="406"/>
    </location>
    <ligand>
        <name>meso-2,6-diaminopimelate</name>
        <dbReference type="ChEBI" id="CHEBI:57791"/>
    </ligand>
</feature>
<dbReference type="GO" id="GO:0008765">
    <property type="term" value="F:UDP-N-acetylmuramoylalanyl-D-glutamate-2,6-diaminopimelate ligase activity"/>
    <property type="evidence" value="ECO:0007669"/>
    <property type="project" value="UniProtKB-UniRule"/>
</dbReference>
<feature type="binding site" evidence="7">
    <location>
        <position position="176"/>
    </location>
    <ligand>
        <name>UDP-N-acetyl-alpha-D-muramoyl-L-alanyl-D-glutamate</name>
        <dbReference type="ChEBI" id="CHEBI:83900"/>
    </ligand>
</feature>
<evidence type="ECO:0000259" key="11">
    <source>
        <dbReference type="Pfam" id="PF08245"/>
    </source>
</evidence>
<feature type="binding site" evidence="7">
    <location>
        <begin position="107"/>
        <end position="113"/>
    </location>
    <ligand>
        <name>ATP</name>
        <dbReference type="ChEBI" id="CHEBI:30616"/>
    </ligand>
</feature>
<feature type="binding site" evidence="7">
    <location>
        <begin position="149"/>
        <end position="150"/>
    </location>
    <ligand>
        <name>UDP-N-acetyl-alpha-D-muramoyl-L-alanyl-D-glutamate</name>
        <dbReference type="ChEBI" id="CHEBI:83900"/>
    </ligand>
</feature>
<dbReference type="AlphaFoldDB" id="A0A7W8D6E8"/>
<dbReference type="Pfam" id="PF01225">
    <property type="entry name" value="Mur_ligase"/>
    <property type="match status" value="1"/>
</dbReference>
<dbReference type="GO" id="GO:0005524">
    <property type="term" value="F:ATP binding"/>
    <property type="evidence" value="ECO:0007669"/>
    <property type="project" value="UniProtKB-UniRule"/>
</dbReference>
<evidence type="ECO:0000256" key="2">
    <source>
        <dbReference type="ARBA" id="ARBA00022618"/>
    </source>
</evidence>
<dbReference type="Gene3D" id="3.40.1390.10">
    <property type="entry name" value="MurE/MurF, N-terminal domain"/>
    <property type="match status" value="1"/>
</dbReference>
<keyword evidence="6 7" id="KW-0961">Cell wall biogenesis/degradation</keyword>
<keyword evidence="7" id="KW-0547">Nucleotide-binding</keyword>
<evidence type="ECO:0000256" key="1">
    <source>
        <dbReference type="ARBA" id="ARBA00005898"/>
    </source>
</evidence>
<evidence type="ECO:0000256" key="4">
    <source>
        <dbReference type="ARBA" id="ARBA00022984"/>
    </source>
</evidence>
<comment type="catalytic activity">
    <reaction evidence="7">
        <text>UDP-N-acetyl-alpha-D-muramoyl-L-alanyl-D-glutamate + meso-2,6-diaminopimelate + ATP = UDP-N-acetyl-alpha-D-muramoyl-L-alanyl-gamma-D-glutamyl-meso-2,6-diaminopimelate + ADP + phosphate + H(+)</text>
        <dbReference type="Rhea" id="RHEA:23676"/>
        <dbReference type="ChEBI" id="CHEBI:15378"/>
        <dbReference type="ChEBI" id="CHEBI:30616"/>
        <dbReference type="ChEBI" id="CHEBI:43474"/>
        <dbReference type="ChEBI" id="CHEBI:57791"/>
        <dbReference type="ChEBI" id="CHEBI:83900"/>
        <dbReference type="ChEBI" id="CHEBI:83905"/>
        <dbReference type="ChEBI" id="CHEBI:456216"/>
        <dbReference type="EC" id="6.3.2.13"/>
    </reaction>
</comment>
<dbReference type="GO" id="GO:0009252">
    <property type="term" value="P:peptidoglycan biosynthetic process"/>
    <property type="evidence" value="ECO:0007669"/>
    <property type="project" value="UniProtKB-UniRule"/>
</dbReference>
<comment type="function">
    <text evidence="7">Catalyzes the addition of meso-diaminopimelic acid to the nucleotide precursor UDP-N-acetylmuramoyl-L-alanyl-D-glutamate (UMAG) in the biosynthesis of bacterial cell-wall peptidoglycan.</text>
</comment>
<dbReference type="NCBIfam" id="NF001126">
    <property type="entry name" value="PRK00139.1-4"/>
    <property type="match status" value="1"/>
</dbReference>
<feature type="domain" description="Mur ligase central" evidence="11">
    <location>
        <begin position="105"/>
        <end position="306"/>
    </location>
</feature>
<dbReference type="SUPFAM" id="SSF53244">
    <property type="entry name" value="MurD-like peptide ligases, peptide-binding domain"/>
    <property type="match status" value="1"/>
</dbReference>
<feature type="binding site" evidence="7">
    <location>
        <position position="494"/>
    </location>
    <ligand>
        <name>meso-2,6-diaminopimelate</name>
        <dbReference type="ChEBI" id="CHEBI:57791"/>
    </ligand>
</feature>
<comment type="pathway">
    <text evidence="7 8">Cell wall biogenesis; peptidoglycan biosynthesis.</text>
</comment>
<feature type="binding site" evidence="7">
    <location>
        <position position="184"/>
    </location>
    <ligand>
        <name>UDP-N-acetyl-alpha-D-muramoyl-L-alanyl-D-glutamate</name>
        <dbReference type="ChEBI" id="CHEBI:83900"/>
    </ligand>
</feature>
<dbReference type="GO" id="GO:0051301">
    <property type="term" value="P:cell division"/>
    <property type="evidence" value="ECO:0007669"/>
    <property type="project" value="UniProtKB-KW"/>
</dbReference>
<dbReference type="Proteomes" id="UP000521199">
    <property type="component" value="Unassembled WGS sequence"/>
</dbReference>
<feature type="binding site" evidence="7">
    <location>
        <position position="25"/>
    </location>
    <ligand>
        <name>UDP-N-acetyl-alpha-D-muramoyl-L-alanyl-D-glutamate</name>
        <dbReference type="ChEBI" id="CHEBI:83900"/>
    </ligand>
</feature>
<keyword evidence="4 7" id="KW-0573">Peptidoglycan synthesis</keyword>
<dbReference type="SUPFAM" id="SSF53623">
    <property type="entry name" value="MurD-like peptide ligases, catalytic domain"/>
    <property type="match status" value="1"/>
</dbReference>
<feature type="short sequence motif" description="Meso-diaminopimelate recognition motif" evidence="7">
    <location>
        <begin position="403"/>
        <end position="406"/>
    </location>
</feature>
<evidence type="ECO:0000313" key="13">
    <source>
        <dbReference type="Proteomes" id="UP000521199"/>
    </source>
</evidence>
<comment type="PTM">
    <text evidence="7">Carboxylation is probably crucial for Mg(2+) binding and, consequently, for the gamma-phosphate positioning of ATP.</text>
</comment>
<dbReference type="InterPro" id="IPR004101">
    <property type="entry name" value="Mur_ligase_C"/>
</dbReference>
<proteinExistence type="inferred from homology"/>
<dbReference type="EC" id="6.3.2.13" evidence="7"/>
<dbReference type="Gene3D" id="3.90.190.20">
    <property type="entry name" value="Mur ligase, C-terminal domain"/>
    <property type="match status" value="1"/>
</dbReference>
<dbReference type="InterPro" id="IPR036565">
    <property type="entry name" value="Mur-like_cat_sf"/>
</dbReference>
<gene>
    <name evidence="7" type="primary">murE</name>
    <name evidence="12" type="ORF">HNQ52_002331</name>
</gene>
<keyword evidence="13" id="KW-1185">Reference proteome</keyword>
<evidence type="ECO:0000256" key="8">
    <source>
        <dbReference type="RuleBase" id="RU004135"/>
    </source>
</evidence>
<dbReference type="InterPro" id="IPR035911">
    <property type="entry name" value="MurE/MurF_N"/>
</dbReference>
<evidence type="ECO:0000256" key="6">
    <source>
        <dbReference type="ARBA" id="ARBA00023316"/>
    </source>
</evidence>
<dbReference type="NCBIfam" id="TIGR01085">
    <property type="entry name" value="murE"/>
    <property type="match status" value="1"/>
</dbReference>
<evidence type="ECO:0000259" key="10">
    <source>
        <dbReference type="Pfam" id="PF02875"/>
    </source>
</evidence>
<organism evidence="12 13">
    <name type="scientific">Chiayiivirga flava</name>
    <dbReference type="NCBI Taxonomy" id="659595"/>
    <lineage>
        <taxon>Bacteria</taxon>
        <taxon>Pseudomonadati</taxon>
        <taxon>Pseudomonadota</taxon>
        <taxon>Gammaproteobacteria</taxon>
        <taxon>Lysobacterales</taxon>
        <taxon>Lysobacteraceae</taxon>
        <taxon>Chiayiivirga</taxon>
    </lineage>
</organism>
<comment type="caution">
    <text evidence="12">The sequence shown here is derived from an EMBL/GenBank/DDBJ whole genome shotgun (WGS) entry which is preliminary data.</text>
</comment>
<comment type="similarity">
    <text evidence="1 7">Belongs to the MurCDEF family. MurE subfamily.</text>
</comment>
<feature type="binding site" evidence="7">
    <location>
        <position position="490"/>
    </location>
    <ligand>
        <name>meso-2,6-diaminopimelate</name>
        <dbReference type="ChEBI" id="CHEBI:57791"/>
    </ligand>
</feature>
<reference evidence="12 13" key="1">
    <citation type="submission" date="2020-08" db="EMBL/GenBank/DDBJ databases">
        <title>Genomic Encyclopedia of Type Strains, Phase IV (KMG-IV): sequencing the most valuable type-strain genomes for metagenomic binning, comparative biology and taxonomic classification.</title>
        <authorList>
            <person name="Goeker M."/>
        </authorList>
    </citation>
    <scope>NUCLEOTIDE SEQUENCE [LARGE SCALE GENOMIC DNA]</scope>
    <source>
        <strain evidence="12 13">DSM 24163</strain>
    </source>
</reference>
<feature type="domain" description="Mur ligase C-terminal" evidence="10">
    <location>
        <begin position="329"/>
        <end position="492"/>
    </location>
</feature>
<dbReference type="InterPro" id="IPR036615">
    <property type="entry name" value="Mur_ligase_C_dom_sf"/>
</dbReference>
<dbReference type="GO" id="GO:0008360">
    <property type="term" value="P:regulation of cell shape"/>
    <property type="evidence" value="ECO:0007669"/>
    <property type="project" value="UniProtKB-KW"/>
</dbReference>
<dbReference type="InterPro" id="IPR005761">
    <property type="entry name" value="UDP-N-AcMur-Glu-dNH2Pim_ligase"/>
</dbReference>
<dbReference type="NCBIfam" id="NF001124">
    <property type="entry name" value="PRK00139.1-2"/>
    <property type="match status" value="1"/>
</dbReference>
<evidence type="ECO:0000256" key="3">
    <source>
        <dbReference type="ARBA" id="ARBA00022960"/>
    </source>
</evidence>
<dbReference type="Pfam" id="PF08245">
    <property type="entry name" value="Mur_ligase_M"/>
    <property type="match status" value="1"/>
</dbReference>
<keyword evidence="7" id="KW-0963">Cytoplasm</keyword>
<dbReference type="PANTHER" id="PTHR23135">
    <property type="entry name" value="MUR LIGASE FAMILY MEMBER"/>
    <property type="match status" value="1"/>
</dbReference>
<protein>
    <recommendedName>
        <fullName evidence="7">UDP-N-acetylmuramoyl-L-alanyl-D-glutamate--2,6-diaminopimelate ligase</fullName>
        <ecNumber evidence="7">6.3.2.13</ecNumber>
    </recommendedName>
    <alternativeName>
        <fullName evidence="7">Meso-A2pm-adding enzyme</fullName>
    </alternativeName>
    <alternativeName>
        <fullName evidence="7">Meso-diaminopimelate-adding enzyme</fullName>
    </alternativeName>
    <alternativeName>
        <fullName evidence="7">UDP-MurNAc-L-Ala-D-Glu:meso-diaminopimelate ligase</fullName>
    </alternativeName>
    <alternativeName>
        <fullName evidence="7">UDP-MurNAc-tripeptide synthetase</fullName>
    </alternativeName>
    <alternativeName>
        <fullName evidence="7">UDP-N-acetylmuramyl-tripeptide synthetase</fullName>
    </alternativeName>
</protein>
<evidence type="ECO:0000259" key="9">
    <source>
        <dbReference type="Pfam" id="PF01225"/>
    </source>
</evidence>
<keyword evidence="5 7" id="KW-0131">Cell cycle</keyword>
<sequence length="520" mass="53617">MMRLDMLLGDSHAPPIEIDALTLDSRAVTPGAAFVALGGGSTHGLRHAPQALAAGAACVLFEPPAPDDIVLPDAAIPVPGLRATLGAMADRFFGAPSHALTVIGVTGTNGKTSTVQLLAQAFSNAGAVAGSIGTLGAGLHGAIAAGERTTPDVIGVHGLLARMRDARASHVAMEVSSHALDQGRVDAVAFDVAVFTNLTRDHLDYHGTMAAYGAAKALLFDWPTLDAAVINIDDAFGPTLATRRGAAPRQITLSSRGAQATLRADAIVPNAAGLHFDLIHEGRSLPVRSRLLGRFNVDNLLAVAGTLLALDWAFADIVDALAALEPVPGRMSRLGGDAATPLVVIDYAHTPDALEQALATLRSHTAGRLFCVFGCGGERDRGKRPQMARIADAAADVVIVTDDNPRREPGDAIVAEIVAGFATAAVPLDANTSNPSAARIEGTLLPQRGGSCRQAEGGALARIFIQRDRAKAIIAAIAAALPGDTVLIAGKGHEPCQEVDGIKHPFDDLAHARAALETRA</sequence>
<comment type="subcellular location">
    <subcellularLocation>
        <location evidence="7 8">Cytoplasm</location>
    </subcellularLocation>
</comment>
<accession>A0A7W8D6E8</accession>
<comment type="caution">
    <text evidence="7">Lacks conserved residue(s) required for the propagation of feature annotation.</text>
</comment>
<evidence type="ECO:0000256" key="7">
    <source>
        <dbReference type="HAMAP-Rule" id="MF_00208"/>
    </source>
</evidence>
<feature type="binding site" evidence="7">
    <location>
        <position position="182"/>
    </location>
    <ligand>
        <name>UDP-N-acetyl-alpha-D-muramoyl-L-alanyl-D-glutamate</name>
        <dbReference type="ChEBI" id="CHEBI:83900"/>
    </ligand>
</feature>